<feature type="transmembrane region" description="Helical" evidence="5">
    <location>
        <begin position="160"/>
        <end position="180"/>
    </location>
</feature>
<evidence type="ECO:0000256" key="2">
    <source>
        <dbReference type="ARBA" id="ARBA00022692"/>
    </source>
</evidence>
<proteinExistence type="predicted"/>
<reference evidence="7" key="1">
    <citation type="journal article" date="2021" name="Microb. Physiol.">
        <title>Proteogenomic Insights into the Physiology of Marine, Sulfate-Reducing, Filamentous Desulfonema limicola and Desulfonema magnum.</title>
        <authorList>
            <person name="Schnaars V."/>
            <person name="Wohlbrand L."/>
            <person name="Scheve S."/>
            <person name="Hinrichs C."/>
            <person name="Reinhardt R."/>
            <person name="Rabus R."/>
        </authorList>
    </citation>
    <scope>NUCLEOTIDE SEQUENCE</scope>
    <source>
        <strain evidence="7">5ac10</strain>
    </source>
</reference>
<name>A0A975GFC8_9BACT</name>
<feature type="transmembrane region" description="Helical" evidence="5">
    <location>
        <begin position="69"/>
        <end position="88"/>
    </location>
</feature>
<organism evidence="7 8">
    <name type="scientific">Desulfonema limicola</name>
    <dbReference type="NCBI Taxonomy" id="45656"/>
    <lineage>
        <taxon>Bacteria</taxon>
        <taxon>Pseudomonadati</taxon>
        <taxon>Thermodesulfobacteriota</taxon>
        <taxon>Desulfobacteria</taxon>
        <taxon>Desulfobacterales</taxon>
        <taxon>Desulfococcaceae</taxon>
        <taxon>Desulfonema</taxon>
    </lineage>
</organism>
<gene>
    <name evidence="7" type="ORF">dnl_13610</name>
</gene>
<feature type="transmembrane region" description="Helical" evidence="5">
    <location>
        <begin position="364"/>
        <end position="384"/>
    </location>
</feature>
<dbReference type="Pfam" id="PF04932">
    <property type="entry name" value="Wzy_C"/>
    <property type="match status" value="1"/>
</dbReference>
<feature type="transmembrane region" description="Helical" evidence="5">
    <location>
        <begin position="230"/>
        <end position="247"/>
    </location>
</feature>
<keyword evidence="4 5" id="KW-0472">Membrane</keyword>
<dbReference type="InterPro" id="IPR007016">
    <property type="entry name" value="O-antigen_ligase-rel_domated"/>
</dbReference>
<feature type="transmembrane region" description="Helical" evidence="5">
    <location>
        <begin position="325"/>
        <end position="344"/>
    </location>
</feature>
<evidence type="ECO:0000259" key="6">
    <source>
        <dbReference type="Pfam" id="PF04932"/>
    </source>
</evidence>
<feature type="transmembrane region" description="Helical" evidence="5">
    <location>
        <begin position="6"/>
        <end position="26"/>
    </location>
</feature>
<evidence type="ECO:0000256" key="5">
    <source>
        <dbReference type="SAM" id="Phobius"/>
    </source>
</evidence>
<feature type="transmembrane region" description="Helical" evidence="5">
    <location>
        <begin position="195"/>
        <end position="223"/>
    </location>
</feature>
<evidence type="ECO:0000313" key="7">
    <source>
        <dbReference type="EMBL" id="QTA79108.1"/>
    </source>
</evidence>
<dbReference type="KEGG" id="dli:dnl_13610"/>
<dbReference type="PANTHER" id="PTHR37422">
    <property type="entry name" value="TEICHURONIC ACID BIOSYNTHESIS PROTEIN TUAE"/>
    <property type="match status" value="1"/>
</dbReference>
<accession>A0A975GFC8</accession>
<evidence type="ECO:0000313" key="8">
    <source>
        <dbReference type="Proteomes" id="UP000663720"/>
    </source>
</evidence>
<sequence>MYASGLMASFVKGPIVALMTYIFAYYTQYSWGKGAGTGRWSMIAAVVVMLSYLFEKRNPSKLSHHKMPQLKWLLFILINMILVMPFAADTKTTHTEIIDFVKLIFLYYCIIGIIQTRMHYKLFIWLQLWGGYHFGWEAFTRGKTVGGRLENIGAPGIKESNFLAAHLLLLLPFINFLFLFGNKWEKLGSAVTAPFVLNCLVLCNSRGSFLSFGLMAVVMILLAKKWMLKKLIIGLIFAILAFSVIGYERVLSRLETVQTYEEDGSAMGRVDAWKGALVMLQDYPFGKGGDAFSYYSPIYIPEIVEAHGGQNRAVHNTYFLMATSWGIQGLFLLLGFYISTLMELHRIRKRTGTSDDKFYHTESLALEVGIIGFLIAIIFINRVYAEGLYWFCALSTVISNLQQSELADIQKNKKTETENKSG</sequence>
<comment type="subcellular location">
    <subcellularLocation>
        <location evidence="1">Membrane</location>
        <topology evidence="1">Multi-pass membrane protein</topology>
    </subcellularLocation>
</comment>
<evidence type="ECO:0000256" key="1">
    <source>
        <dbReference type="ARBA" id="ARBA00004141"/>
    </source>
</evidence>
<feature type="domain" description="O-antigen ligase-related" evidence="6">
    <location>
        <begin position="196"/>
        <end position="334"/>
    </location>
</feature>
<dbReference type="InterPro" id="IPR051533">
    <property type="entry name" value="WaaL-like"/>
</dbReference>
<keyword evidence="8" id="KW-1185">Reference proteome</keyword>
<feature type="transmembrane region" description="Helical" evidence="5">
    <location>
        <begin position="100"/>
        <end position="116"/>
    </location>
</feature>
<keyword evidence="2 5" id="KW-0812">Transmembrane</keyword>
<keyword evidence="7" id="KW-0436">Ligase</keyword>
<keyword evidence="3 5" id="KW-1133">Transmembrane helix</keyword>
<evidence type="ECO:0000256" key="3">
    <source>
        <dbReference type="ARBA" id="ARBA00022989"/>
    </source>
</evidence>
<dbReference type="GO" id="GO:0016874">
    <property type="term" value="F:ligase activity"/>
    <property type="evidence" value="ECO:0007669"/>
    <property type="project" value="UniProtKB-KW"/>
</dbReference>
<dbReference type="Proteomes" id="UP000663720">
    <property type="component" value="Chromosome"/>
</dbReference>
<protein>
    <submittedName>
        <fullName evidence="7">O-antigen ligase-related domain-containing protein</fullName>
    </submittedName>
</protein>
<dbReference type="PANTHER" id="PTHR37422:SF21">
    <property type="entry name" value="EXOQ-LIKE PROTEIN"/>
    <property type="match status" value="1"/>
</dbReference>
<feature type="transmembrane region" description="Helical" evidence="5">
    <location>
        <begin position="38"/>
        <end position="54"/>
    </location>
</feature>
<dbReference type="AlphaFoldDB" id="A0A975GFC8"/>
<evidence type="ECO:0000256" key="4">
    <source>
        <dbReference type="ARBA" id="ARBA00023136"/>
    </source>
</evidence>
<dbReference type="EMBL" id="CP061799">
    <property type="protein sequence ID" value="QTA79108.1"/>
    <property type="molecule type" value="Genomic_DNA"/>
</dbReference>
<dbReference type="GO" id="GO:0016020">
    <property type="term" value="C:membrane"/>
    <property type="evidence" value="ECO:0007669"/>
    <property type="project" value="UniProtKB-SubCell"/>
</dbReference>